<dbReference type="AlphaFoldDB" id="A0A0E9XLE2"/>
<protein>
    <submittedName>
        <fullName evidence="1">Uncharacterized protein</fullName>
    </submittedName>
</protein>
<name>A0A0E9XLE2_ANGAN</name>
<sequence>MCNSIDFGTEPLPSAVVLKTNKIYCLV</sequence>
<organism evidence="1">
    <name type="scientific">Anguilla anguilla</name>
    <name type="common">European freshwater eel</name>
    <name type="synonym">Muraena anguilla</name>
    <dbReference type="NCBI Taxonomy" id="7936"/>
    <lineage>
        <taxon>Eukaryota</taxon>
        <taxon>Metazoa</taxon>
        <taxon>Chordata</taxon>
        <taxon>Craniata</taxon>
        <taxon>Vertebrata</taxon>
        <taxon>Euteleostomi</taxon>
        <taxon>Actinopterygii</taxon>
        <taxon>Neopterygii</taxon>
        <taxon>Teleostei</taxon>
        <taxon>Anguilliformes</taxon>
        <taxon>Anguillidae</taxon>
        <taxon>Anguilla</taxon>
    </lineage>
</organism>
<reference evidence="1" key="1">
    <citation type="submission" date="2014-11" db="EMBL/GenBank/DDBJ databases">
        <authorList>
            <person name="Amaro Gonzalez C."/>
        </authorList>
    </citation>
    <scope>NUCLEOTIDE SEQUENCE</scope>
</reference>
<evidence type="ECO:0000313" key="1">
    <source>
        <dbReference type="EMBL" id="JAI03480.1"/>
    </source>
</evidence>
<dbReference type="EMBL" id="GBXM01005098">
    <property type="protein sequence ID" value="JAI03480.1"/>
    <property type="molecule type" value="Transcribed_RNA"/>
</dbReference>
<accession>A0A0E9XLE2</accession>
<proteinExistence type="predicted"/>
<reference evidence="1" key="2">
    <citation type="journal article" date="2015" name="Fish Shellfish Immunol.">
        <title>Early steps in the European eel (Anguilla anguilla)-Vibrio vulnificus interaction in the gills: Role of the RtxA13 toxin.</title>
        <authorList>
            <person name="Callol A."/>
            <person name="Pajuelo D."/>
            <person name="Ebbesson L."/>
            <person name="Teles M."/>
            <person name="MacKenzie S."/>
            <person name="Amaro C."/>
        </authorList>
    </citation>
    <scope>NUCLEOTIDE SEQUENCE</scope>
</reference>